<keyword evidence="2" id="KW-0406">Ion transport</keyword>
<dbReference type="SUPFAM" id="SSF56925">
    <property type="entry name" value="OMPA-like"/>
    <property type="match status" value="1"/>
</dbReference>
<sequence>GNDLTLTLNSVGATSSVLVDSIAPTVSSVSVPSNDTYIAGENLEFTVNTSENVTVDTTSGTPSIAITVGGSTKNATYVSGSGSSALTFRYTVESGLVDSDGITVGALSTNSGTLKDAAGNDLTLTLNSVGATTSVLVDSVAPTVSSVGVPSNDTYIAGENLEFTVNTSENVTVDTTSGTPSIAITVGSTTKNATYVSGSGSSALTFRYTVESGLVDSDGITVGALSTNSGTLKDAAGNDLTLTLNSVGATTSVLVDSVAPTVSSVGVPSNDTYIAGENLEFTVNTSENVAVVTTGGTPSIAITVGGSTKNATYVSGSGSSALTFRYTVESGLVDSDGITVGALSTNSGTLKDAAGNNLTLTLNNVGATSSVLVDSVVPSVSTFNASSLSLKSGETSQITIVLSESSSDFTIQDITITNGNLSDFSGSGSSYSATFTPSSNIENPALLDVKAGVFTDTAGNSNTASNQLSITIDTKAPSGQSVSIDQSVINKSNESALSFTLTGLESSGSFTYSITDGTSSVSSQSSTNITAETASIENIDVTNLNEGSLTLSVTVTDSAGNSAQAITDAVTKRYNVAPVLSGSPAASVNEDTEYNFTPTLTDSDTSDTHTFSITNKPSWASFDSQTGKLSGTPSDSDVGASSDITITVNDGTDSADLTAFSIEVINTNDAPVGKDFTFTLNEEATLTITEANGVLSTASDDDTDSGDTLKVNAVSQPQFGHLTLNTDGSFTYIHDGSENHSDSFTYQVVDSSNATSSTQTVTLTITPVADAPTTVNDTQTTNEDEAVTFNVLSNDSDPENDMVASSAAIATQPSKGSVSIANGVVTYTPNANENGQDSFTYTVKDAALNTSAEATVSITIKAVNDQPTVQNFTTAIDEDNASDAIAVRAGSIDVEDGTPSGDITLASQPSKGSVAIDQNAGTLVYTPNANETGSDTFTYTITDSEGSTSESATVSVTIGAVNDKPIVANDSVTTDEDVNVTLSVLDNDSDVEDQGFNGANITLEDQGNGAGTYTKADVSILTDGRLQISPKQDENGSFSFTYTLTDSEGLTSDPATVTVTLTPVNDAPVAVANTAEVAEEGSFEVNVLGNDTDVDENDSFNASSVTVVQAPSSGQTQITSAGAIVYTPNENFAGEDTFTYTVSDAAGAVSNEATVTMTVTPVNDTPVISGSPATTVDEDSIYSFTPTSSDVDGDTLTFSIQNMPQWASFDTSTGTLSGTPSNDDVGTYQGIEISVTDGTETASLTSFDITVINTNDAPTISGTPASSVDEDTTYSFTPVANDVDSEDTLTFSITNQPSWANFDSQTGTLSGTPENDHVGTTSDITISVNDGTETTELTPFSITVVNTNDTPVISGIPSSSIDEDTAYSFVPTASDVDVGDTLTFSVTNLPKWASFSTSTGAISGTPGNSDVGVYQGIVISVSDGTEKVNLDAFNVTVVNVNDAPVIVGTPSTSVNEDSAYSFTPTASDIDGDSLTFSISNKPTWASFDEQTGTLSGIPVNADVGSSNDIVISVSDGAVSVSLDAFSLSVINTNDAPVISGTPATSVNEDSLYSFTPSASDVDVGDVLTFSINNKPSWANFDTTTGVLSGTPADANVGSQEQIVITVSDGTVSQSLNAFNLEVINTNDAPTAQDYTFSLDEGQLLTVTEILGLLSTANDDDLDSNDSLSVTEITQPQYGQLTLNTDGSFSYQHDGGESTSDSFTFEVTDVQNASSGAHNVSLTINPVADAPITQDDIATTNEDTAIQIDLLENDSDAEDDLNAASTVVVTKPTKGTVSIVNGIATYTPSSNENGQDSFTYTVADTGLNVSEQATVVVTITPINDAPVAANLTISTDEDTSSTTLDIRAAATDVEEGIPTGTIALVNSPNVGLVVFDQDAGTVVYTPNSNEVGEDSFTYTIADNEGVVSSPATVSVNIGAINDRPVVGDDSVTTDEDVTVTLNILSNDSDVEDQGFNGANITLEDQGNGSGIYDKASVSVLADGTLEIAPNQDQTGTFSFTYTLTDSEGLTSLPATVTATLTPVNDAPVAVDNSVELQEEGAFEINVLGNDTDIDEGDSFDVSSVTVVSAPQNGQAEVTAEGTIIYTANTNYFGDDSFTYTVKDQAGAVSNEATVLLSVTPINDAPEVEAQALTLNEDDTLLVTLSGTDIDADALTYSIVSDVASGTLEQQAETTWLYTPNANFNGSDSFSFMANDGTLDSNIATFTLTINAVNDTPVISGSPETTAVHNNLYSFTPQATDIENDTLTFSISNQPAWAEFDIATGTLSGTPSREDEGVYSNIVISVSDGDAQAALNSFDIEVQFVNNQPMANDMAISVNEDGTTSFTADTSDEDGDTVTISISRQPVSGTLVLQGSTFTYTPLSNFNGLDSFSYIANDGSIDSSAGEVNITVNAVNDLPLAVNDSFIFESQANNTYTFDVLANDTDADEGDVLTIIGAKASVGAVSIVDSELSYQAEAETQGLIVIDYLIEDSQKARSKATAQLQINSAPVNTLPVVSVPADVTANATGLFTKVALGTATATDSNGNSIAVSLVDGTTLFAPGAHFVYWQATDSQGLQSIATQNVFVNPLVSLEKNSDVAEDQNHTVSVFLNGPAPSYPVTVPYTVSGTATSTDHDLVDGQISIESGTSAQISFNVFADSEVEGNESIIITLGDALNKGAKSSTTVTIVEENVAPTVTTEVVQAGEVRSLLTINDDVVTVTATAKDANPQDNVSLTWNLEGSELTNLSTEQNTFVFSTSELAEGIYQLTVTATDDADPSLSSVSEVYLEVVAELQSLTQEDTDGDLIPDDQEGYADSDGDGIPDFQDAITDCNVMQEQATESNQFLVEGEPGVCLRKGATVAQNSTGGVQLLESELPSDESAINIGGLFDFIATGLPQAGDTYSIVIPQRRPIPLNAVYRKLKADEWIDFVSGNGNQILSATGEPGYCPPPGSNEWTEGLTEGDWCVQLQIVDGGPNDDDGIANRAVVDPGGIAVPKTSNNLPQAQSDEVTIRSGEAIIIDVLNNDSDADDDTLTITGASVDFGSVIIEENKLVYTPPTDLIGQAIIQYSISDGKGGTSNSTATVNLIVNNAPTAVLDIASTNDKASITIDVLANDTDKDGDKLTLVSATAQHGDAQVNLNGTLTYVPKVGFNGIDVIKYSLKDSKGAVSQGEARVTVTAHQSVAIENKSSGSLGGAVIIMISILLMRRRKALLPSFALITSSCLISSETMASDWGVEAGVGQAKADYSMTNVDGVTEVMVDDSSNSWSAGVYYQLTSDWSTSLRYIDLGQGRVSFKGESLTPDSVHQRVAEQVPSFSEGFALQAKYNFLTFGHARVGAFLGAYKWQYKVESVRDNQLIKSEMNGTDLYYGIGMSYALTDSLSVQLDYSHFNLEPESVSDLQLGLSYRF</sequence>
<dbReference type="PANTHER" id="PTHR34720">
    <property type="entry name" value="MICROCYSTIN DEPENDENT PROTEIN"/>
    <property type="match status" value="1"/>
</dbReference>
<dbReference type="Pfam" id="PF17803">
    <property type="entry name" value="Cadherin_4"/>
    <property type="match status" value="2"/>
</dbReference>
<keyword evidence="2" id="KW-0812">Transmembrane</keyword>
<feature type="domain" description="Dystroglycan-type cadherin-like" evidence="3">
    <location>
        <begin position="2215"/>
        <end position="2307"/>
    </location>
</feature>
<organism evidence="4 5">
    <name type="scientific">Pseudoalteromonas phenolica</name>
    <dbReference type="NCBI Taxonomy" id="161398"/>
    <lineage>
        <taxon>Bacteria</taxon>
        <taxon>Pseudomonadati</taxon>
        <taxon>Pseudomonadota</taxon>
        <taxon>Gammaproteobacteria</taxon>
        <taxon>Alteromonadales</taxon>
        <taxon>Pseudoalteromonadaceae</taxon>
        <taxon>Pseudoalteromonas</taxon>
    </lineage>
</organism>
<dbReference type="NCBIfam" id="NF012211">
    <property type="entry name" value="tand_rpt_95"/>
    <property type="match status" value="14"/>
</dbReference>
<dbReference type="NCBIfam" id="NF041766">
    <property type="entry name" value="choice_anch_U"/>
    <property type="match status" value="1"/>
</dbReference>
<evidence type="ECO:0000259" key="3">
    <source>
        <dbReference type="SMART" id="SM00736"/>
    </source>
</evidence>
<dbReference type="Pfam" id="PF05345">
    <property type="entry name" value="He_PIG"/>
    <property type="match status" value="5"/>
</dbReference>
<dbReference type="GO" id="GO:0015288">
    <property type="term" value="F:porin activity"/>
    <property type="evidence" value="ECO:0007669"/>
    <property type="project" value="UniProtKB-KW"/>
</dbReference>
<dbReference type="FunFam" id="2.60.40.10:FF:002543">
    <property type="match status" value="6"/>
</dbReference>
<dbReference type="Gene3D" id="2.60.40.3440">
    <property type="match status" value="4"/>
</dbReference>
<dbReference type="Gene3D" id="2.40.160.20">
    <property type="match status" value="1"/>
</dbReference>
<dbReference type="Gene3D" id="2.60.40.2810">
    <property type="match status" value="5"/>
</dbReference>
<dbReference type="InterPro" id="IPR038081">
    <property type="entry name" value="CalX-like_sf"/>
</dbReference>
<dbReference type="InterPro" id="IPR006644">
    <property type="entry name" value="Cadg"/>
</dbReference>
<proteinExistence type="inferred from homology"/>
<gene>
    <name evidence="4" type="ORF">C1E24_07250</name>
</gene>
<dbReference type="Gene3D" id="2.60.40.10">
    <property type="entry name" value="Immunoglobulins"/>
    <property type="match status" value="7"/>
</dbReference>
<feature type="domain" description="Dystroglycan-type cadherin-like" evidence="3">
    <location>
        <begin position="1166"/>
        <end position="1258"/>
    </location>
</feature>
<dbReference type="Proteomes" id="UP000309186">
    <property type="component" value="Unassembled WGS sequence"/>
</dbReference>
<keyword evidence="2" id="KW-0813">Transport</keyword>
<evidence type="ECO:0000256" key="2">
    <source>
        <dbReference type="ARBA" id="ARBA00023114"/>
    </source>
</evidence>
<dbReference type="Pfam" id="PF19078">
    <property type="entry name" value="Big_12"/>
    <property type="match status" value="1"/>
</dbReference>
<comment type="similarity">
    <text evidence="1">Belongs to the outer membrane OOP (TC 1.B.6) superfamily. OmpA family.</text>
</comment>
<dbReference type="OrthoDB" id="5242130at2"/>
<dbReference type="PANTHER" id="PTHR34720:SF9">
    <property type="entry name" value="BLR4714 PROTEIN"/>
    <property type="match status" value="1"/>
</dbReference>
<dbReference type="NCBIfam" id="TIGR01965">
    <property type="entry name" value="VCBS_repeat"/>
    <property type="match status" value="2"/>
</dbReference>
<dbReference type="InterPro" id="IPR013783">
    <property type="entry name" value="Ig-like_fold"/>
</dbReference>
<dbReference type="SUPFAM" id="SSF141072">
    <property type="entry name" value="CalX-like"/>
    <property type="match status" value="1"/>
</dbReference>
<dbReference type="InterPro" id="IPR010221">
    <property type="entry name" value="VCBS_dom"/>
</dbReference>
<feature type="non-terminal residue" evidence="4">
    <location>
        <position position="1"/>
    </location>
</feature>
<dbReference type="InterPro" id="IPR015919">
    <property type="entry name" value="Cadherin-like_sf"/>
</dbReference>
<dbReference type="InterPro" id="IPR053784">
    <property type="entry name" value="Choice_anch_U_dom"/>
</dbReference>
<feature type="domain" description="Dystroglycan-type cadherin-like" evidence="3">
    <location>
        <begin position="1445"/>
        <end position="1536"/>
    </location>
</feature>
<dbReference type="GO" id="GO:0046930">
    <property type="term" value="C:pore complex"/>
    <property type="evidence" value="ECO:0007669"/>
    <property type="project" value="UniProtKB-KW"/>
</dbReference>
<evidence type="ECO:0000313" key="4">
    <source>
        <dbReference type="EMBL" id="TLX47714.1"/>
    </source>
</evidence>
<evidence type="ECO:0000313" key="5">
    <source>
        <dbReference type="Proteomes" id="UP000309186"/>
    </source>
</evidence>
<reference evidence="4 5" key="1">
    <citation type="submission" date="2018-01" db="EMBL/GenBank/DDBJ databases">
        <title>Co-occurrence of chitin degradation, pigmentation and bioactivity in marine Pseudoalteromonas.</title>
        <authorList>
            <person name="Paulsen S."/>
            <person name="Gram L."/>
            <person name="Machado H."/>
        </authorList>
    </citation>
    <scope>NUCLEOTIDE SEQUENCE [LARGE SCALE GENOMIC DNA]</scope>
    <source>
        <strain evidence="4 5">S3663</strain>
    </source>
</reference>
<evidence type="ECO:0000256" key="1">
    <source>
        <dbReference type="ARBA" id="ARBA00005710"/>
    </source>
</evidence>
<comment type="caution">
    <text evidence="4">The sequence shown here is derived from an EMBL/GenBank/DDBJ whole genome shotgun (WGS) entry which is preliminary data.</text>
</comment>
<feature type="domain" description="Dystroglycan-type cadherin-like" evidence="3">
    <location>
        <begin position="1537"/>
        <end position="1629"/>
    </location>
</feature>
<keyword evidence="2" id="KW-0626">Porin</keyword>
<dbReference type="SMART" id="SM00736">
    <property type="entry name" value="CADG"/>
    <property type="match status" value="7"/>
</dbReference>
<dbReference type="InterPro" id="IPR044048">
    <property type="entry name" value="Big_12"/>
</dbReference>
<dbReference type="InterPro" id="IPR011250">
    <property type="entry name" value="OMP/PagP_B-barrel"/>
</dbReference>
<accession>A0A5R9Q4G1</accession>
<dbReference type="GO" id="GO:0009279">
    <property type="term" value="C:cell outer membrane"/>
    <property type="evidence" value="ECO:0007669"/>
    <property type="project" value="InterPro"/>
</dbReference>
<dbReference type="Pfam" id="PF01389">
    <property type="entry name" value="OmpA_membrane"/>
    <property type="match status" value="1"/>
</dbReference>
<name>A0A5R9Q4G1_9GAMM</name>
<protein>
    <recommendedName>
        <fullName evidence="3">Dystroglycan-type cadherin-like domain-containing protein</fullName>
    </recommendedName>
</protein>
<feature type="domain" description="Dystroglycan-type cadherin-like" evidence="3">
    <location>
        <begin position="574"/>
        <end position="671"/>
    </location>
</feature>
<dbReference type="InterPro" id="IPR040853">
    <property type="entry name" value="RapA2_cadherin-like"/>
</dbReference>
<dbReference type="GO" id="GO:0005509">
    <property type="term" value="F:calcium ion binding"/>
    <property type="evidence" value="ECO:0007669"/>
    <property type="project" value="InterPro"/>
</dbReference>
<feature type="domain" description="Dystroglycan-type cadherin-like" evidence="3">
    <location>
        <begin position="1259"/>
        <end position="1351"/>
    </location>
</feature>
<dbReference type="SUPFAM" id="SSF49313">
    <property type="entry name" value="Cadherin-like"/>
    <property type="match status" value="7"/>
</dbReference>
<dbReference type="EMBL" id="PPSW01000010">
    <property type="protein sequence ID" value="TLX47714.1"/>
    <property type="molecule type" value="Genomic_DNA"/>
</dbReference>
<dbReference type="InterPro" id="IPR000498">
    <property type="entry name" value="OmpA-like_TM_dom"/>
</dbReference>
<feature type="domain" description="Dystroglycan-type cadherin-like" evidence="3">
    <location>
        <begin position="1352"/>
        <end position="1444"/>
    </location>
</feature>
<dbReference type="Gene3D" id="2.60.40.2030">
    <property type="match status" value="1"/>
</dbReference>
<dbReference type="Pfam" id="PF17963">
    <property type="entry name" value="Big_9"/>
    <property type="match status" value="13"/>
</dbReference>